<dbReference type="PRINTS" id="PR00727">
    <property type="entry name" value="LEADERPTASE"/>
</dbReference>
<comment type="caution">
    <text evidence="8">The sequence shown here is derived from an EMBL/GenBank/DDBJ whole genome shotgun (WGS) entry which is preliminary data.</text>
</comment>
<keyword evidence="5" id="KW-0472">Membrane</keyword>
<dbReference type="CDD" id="cd06530">
    <property type="entry name" value="S26_SPase_I"/>
    <property type="match status" value="1"/>
</dbReference>
<dbReference type="EMBL" id="JADGIZ020000002">
    <property type="protein sequence ID" value="KAL2919860.1"/>
    <property type="molecule type" value="Genomic_DNA"/>
</dbReference>
<organism evidence="8 9">
    <name type="scientific">Polyrhizophydium stewartii</name>
    <dbReference type="NCBI Taxonomy" id="2732419"/>
    <lineage>
        <taxon>Eukaryota</taxon>
        <taxon>Fungi</taxon>
        <taxon>Fungi incertae sedis</taxon>
        <taxon>Chytridiomycota</taxon>
        <taxon>Chytridiomycota incertae sedis</taxon>
        <taxon>Chytridiomycetes</taxon>
        <taxon>Rhizophydiales</taxon>
        <taxon>Rhizophydiales incertae sedis</taxon>
        <taxon>Polyrhizophydium</taxon>
    </lineage>
</organism>
<evidence type="ECO:0000256" key="4">
    <source>
        <dbReference type="ARBA" id="ARBA00023128"/>
    </source>
</evidence>
<dbReference type="SUPFAM" id="SSF51306">
    <property type="entry name" value="LexA/Signal peptidase"/>
    <property type="match status" value="1"/>
</dbReference>
<reference evidence="8 9" key="1">
    <citation type="submission" date="2023-09" db="EMBL/GenBank/DDBJ databases">
        <title>Pangenome analysis of Batrachochytrium dendrobatidis and related Chytrids.</title>
        <authorList>
            <person name="Yacoub M.N."/>
            <person name="Stajich J.E."/>
            <person name="James T.Y."/>
        </authorList>
    </citation>
    <scope>NUCLEOTIDE SEQUENCE [LARGE SCALE GENOMIC DNA]</scope>
    <source>
        <strain evidence="8 9">JEL0888</strain>
    </source>
</reference>
<keyword evidence="4" id="KW-0496">Mitochondrion</keyword>
<evidence type="ECO:0000256" key="6">
    <source>
        <dbReference type="ARBA" id="ARBA00038445"/>
    </source>
</evidence>
<dbReference type="InterPro" id="IPR000223">
    <property type="entry name" value="Pept_S26A_signal_pept_1"/>
</dbReference>
<protein>
    <recommendedName>
        <fullName evidence="7">Peptidase S26 domain-containing protein</fullName>
    </recommendedName>
</protein>
<gene>
    <name evidence="8" type="ORF">HK105_200777</name>
</gene>
<proteinExistence type="inferred from homology"/>
<accession>A0ABR4NK55</accession>
<keyword evidence="9" id="KW-1185">Reference proteome</keyword>
<name>A0ABR4NK55_9FUNG</name>
<evidence type="ECO:0000256" key="2">
    <source>
        <dbReference type="ARBA" id="ARBA00022792"/>
    </source>
</evidence>
<evidence type="ECO:0000256" key="3">
    <source>
        <dbReference type="ARBA" id="ARBA00022801"/>
    </source>
</evidence>
<evidence type="ECO:0000313" key="9">
    <source>
        <dbReference type="Proteomes" id="UP001527925"/>
    </source>
</evidence>
<dbReference type="InterPro" id="IPR036286">
    <property type="entry name" value="LexA/Signal_pep-like_sf"/>
</dbReference>
<dbReference type="InterPro" id="IPR019533">
    <property type="entry name" value="Peptidase_S26"/>
</dbReference>
<evidence type="ECO:0000256" key="5">
    <source>
        <dbReference type="ARBA" id="ARBA00023136"/>
    </source>
</evidence>
<dbReference type="Pfam" id="PF10502">
    <property type="entry name" value="Peptidase_S26"/>
    <property type="match status" value="1"/>
</dbReference>
<feature type="domain" description="Peptidase S26" evidence="7">
    <location>
        <begin position="28"/>
        <end position="67"/>
    </location>
</feature>
<evidence type="ECO:0000256" key="1">
    <source>
        <dbReference type="ARBA" id="ARBA00004273"/>
    </source>
</evidence>
<evidence type="ECO:0000259" key="7">
    <source>
        <dbReference type="Pfam" id="PF10502"/>
    </source>
</evidence>
<evidence type="ECO:0000313" key="8">
    <source>
        <dbReference type="EMBL" id="KAL2919860.1"/>
    </source>
</evidence>
<dbReference type="Proteomes" id="UP001527925">
    <property type="component" value="Unassembled WGS sequence"/>
</dbReference>
<dbReference type="PANTHER" id="PTHR12383">
    <property type="entry name" value="PROTEASE FAMILY S26 MITOCHONDRIAL INNER MEMBRANE PROTEASE-RELATED"/>
    <property type="match status" value="1"/>
</dbReference>
<dbReference type="InterPro" id="IPR052064">
    <property type="entry name" value="Mito_IMP1_subunit"/>
</dbReference>
<sequence>MIVCKRVLGMPGDHVCKDPTAAAPAWVTVPAGHVWLAGDNLTNSRDSRNYGPVAMGLIRGHIVCKIWPQFERLHNNSVPATHLDLERL</sequence>
<dbReference type="PANTHER" id="PTHR12383:SF16">
    <property type="entry name" value="MITOCHONDRIAL INNER MEMBRANE PROTEASE SUBUNIT 1"/>
    <property type="match status" value="1"/>
</dbReference>
<comment type="similarity">
    <text evidence="6">Belongs to the peptidase S26 family. IMP1 subfamily.</text>
</comment>
<dbReference type="Gene3D" id="2.10.109.10">
    <property type="entry name" value="Umud Fragment, subunit A"/>
    <property type="match status" value="1"/>
</dbReference>
<comment type="subcellular location">
    <subcellularLocation>
        <location evidence="1">Mitochondrion inner membrane</location>
    </subcellularLocation>
</comment>
<keyword evidence="3" id="KW-0378">Hydrolase</keyword>
<keyword evidence="2" id="KW-0999">Mitochondrion inner membrane</keyword>